<dbReference type="InterPro" id="IPR001041">
    <property type="entry name" value="2Fe-2S_ferredoxin-type"/>
</dbReference>
<dbReference type="InterPro" id="IPR051452">
    <property type="entry name" value="Diverse_Oxidoreductases"/>
</dbReference>
<evidence type="ECO:0000313" key="8">
    <source>
        <dbReference type="Proteomes" id="UP000006055"/>
    </source>
</evidence>
<feature type="domain" description="2Fe-2S ferredoxin-type" evidence="6">
    <location>
        <begin position="4"/>
        <end position="80"/>
    </location>
</feature>
<evidence type="ECO:0000313" key="7">
    <source>
        <dbReference type="EMBL" id="AFM24550.1"/>
    </source>
</evidence>
<dbReference type="SUPFAM" id="SSF47741">
    <property type="entry name" value="CO dehydrogenase ISP C-domain like"/>
    <property type="match status" value="1"/>
</dbReference>
<dbReference type="GO" id="GO:0016491">
    <property type="term" value="F:oxidoreductase activity"/>
    <property type="evidence" value="ECO:0007669"/>
    <property type="project" value="UniProtKB-KW"/>
</dbReference>
<dbReference type="HOGENOM" id="CLU_052511_3_1_7"/>
<dbReference type="Gene3D" id="1.10.150.120">
    <property type="entry name" value="[2Fe-2S]-binding domain"/>
    <property type="match status" value="1"/>
</dbReference>
<evidence type="ECO:0000259" key="6">
    <source>
        <dbReference type="PROSITE" id="PS51085"/>
    </source>
</evidence>
<dbReference type="InterPro" id="IPR036010">
    <property type="entry name" value="2Fe-2S_ferredoxin-like_sf"/>
</dbReference>
<evidence type="ECO:0000256" key="3">
    <source>
        <dbReference type="ARBA" id="ARBA00023002"/>
    </source>
</evidence>
<keyword evidence="5" id="KW-0411">Iron-sulfur</keyword>
<dbReference type="GO" id="GO:0051537">
    <property type="term" value="F:2 iron, 2 sulfur cluster binding"/>
    <property type="evidence" value="ECO:0007669"/>
    <property type="project" value="UniProtKB-KW"/>
</dbReference>
<dbReference type="PANTHER" id="PTHR44379:SF8">
    <property type="entry name" value="XANTHINE DEHYDROGENASE IRON-SULFUR-BINDING SUBUNIT XDHC-RELATED"/>
    <property type="match status" value="1"/>
</dbReference>
<dbReference type="InterPro" id="IPR002888">
    <property type="entry name" value="2Fe-2S-bd"/>
</dbReference>
<dbReference type="PATRIC" id="fig|706587.4.peg.2117"/>
<accession>I4C4Q9</accession>
<keyword evidence="1" id="KW-0001">2Fe-2S</keyword>
<organism evidence="7 8">
    <name type="scientific">Desulfomonile tiedjei (strain ATCC 49306 / DSM 6799 / DCB-1)</name>
    <dbReference type="NCBI Taxonomy" id="706587"/>
    <lineage>
        <taxon>Bacteria</taxon>
        <taxon>Pseudomonadati</taxon>
        <taxon>Thermodesulfobacteriota</taxon>
        <taxon>Desulfomonilia</taxon>
        <taxon>Desulfomonilales</taxon>
        <taxon>Desulfomonilaceae</taxon>
        <taxon>Desulfomonile</taxon>
    </lineage>
</organism>
<keyword evidence="2" id="KW-0479">Metal-binding</keyword>
<dbReference type="Gene3D" id="3.10.20.30">
    <property type="match status" value="1"/>
</dbReference>
<dbReference type="InterPro" id="IPR012675">
    <property type="entry name" value="Beta-grasp_dom_sf"/>
</dbReference>
<dbReference type="OrthoDB" id="9775084at2"/>
<dbReference type="RefSeq" id="WP_014809696.1">
    <property type="nucleotide sequence ID" value="NC_018025.1"/>
</dbReference>
<dbReference type="FunFam" id="3.10.20.30:FF:000020">
    <property type="entry name" value="Xanthine dehydrogenase iron-sulfur subunit"/>
    <property type="match status" value="1"/>
</dbReference>
<dbReference type="STRING" id="706587.Desti_1842"/>
<dbReference type="Proteomes" id="UP000006055">
    <property type="component" value="Chromosome"/>
</dbReference>
<dbReference type="AlphaFoldDB" id="I4C4Q9"/>
<dbReference type="EMBL" id="CP003360">
    <property type="protein sequence ID" value="AFM24550.1"/>
    <property type="molecule type" value="Genomic_DNA"/>
</dbReference>
<dbReference type="Pfam" id="PF01799">
    <property type="entry name" value="Fer2_2"/>
    <property type="match status" value="1"/>
</dbReference>
<dbReference type="KEGG" id="dti:Desti_1842"/>
<dbReference type="PANTHER" id="PTHR44379">
    <property type="entry name" value="OXIDOREDUCTASE WITH IRON-SULFUR SUBUNIT"/>
    <property type="match status" value="1"/>
</dbReference>
<keyword evidence="4" id="KW-0408">Iron</keyword>
<dbReference type="GO" id="GO:0046872">
    <property type="term" value="F:metal ion binding"/>
    <property type="evidence" value="ECO:0007669"/>
    <property type="project" value="UniProtKB-KW"/>
</dbReference>
<dbReference type="PROSITE" id="PS00197">
    <property type="entry name" value="2FE2S_FER_1"/>
    <property type="match status" value="1"/>
</dbReference>
<evidence type="ECO:0000256" key="2">
    <source>
        <dbReference type="ARBA" id="ARBA00022723"/>
    </source>
</evidence>
<protein>
    <submittedName>
        <fullName evidence="7">Aerobic-type carbon monoxide dehydrogenase, small subunit CoxS/CutS-like protein</fullName>
    </submittedName>
</protein>
<dbReference type="InterPro" id="IPR006058">
    <property type="entry name" value="2Fe2S_fd_BS"/>
</dbReference>
<evidence type="ECO:0000256" key="1">
    <source>
        <dbReference type="ARBA" id="ARBA00022714"/>
    </source>
</evidence>
<dbReference type="PROSITE" id="PS51085">
    <property type="entry name" value="2FE2S_FER_2"/>
    <property type="match status" value="1"/>
</dbReference>
<proteinExistence type="predicted"/>
<dbReference type="SUPFAM" id="SSF54292">
    <property type="entry name" value="2Fe-2S ferredoxin-like"/>
    <property type="match status" value="1"/>
</dbReference>
<evidence type="ECO:0000256" key="4">
    <source>
        <dbReference type="ARBA" id="ARBA00023004"/>
    </source>
</evidence>
<name>I4C4Q9_DESTA</name>
<keyword evidence="8" id="KW-1185">Reference proteome</keyword>
<dbReference type="Pfam" id="PF00111">
    <property type="entry name" value="Fer2"/>
    <property type="match status" value="1"/>
</dbReference>
<keyword evidence="3" id="KW-0560">Oxidoreductase</keyword>
<gene>
    <name evidence="7" type="ordered locus">Desti_1842</name>
</gene>
<dbReference type="eggNOG" id="COG2080">
    <property type="taxonomic scope" value="Bacteria"/>
</dbReference>
<dbReference type="InterPro" id="IPR036884">
    <property type="entry name" value="2Fe-2S-bd_dom_sf"/>
</dbReference>
<evidence type="ECO:0000256" key="5">
    <source>
        <dbReference type="ARBA" id="ARBA00023014"/>
    </source>
</evidence>
<sequence>MNRLPLEITINGEPYSLTVEPNRTLLELLRDDLDLTGAKEGCGEGVCGSCTVLLDGNPVRSCLTLALEANGSHVTTVEGLAGDGELDPLQQSFIDHGAVQCGFCTSGMLMTSKGLLLRKTHPEKKEILAALSGHTCRCTGYTKIIEAVEAVVDGPKKER</sequence>
<reference evidence="8" key="1">
    <citation type="submission" date="2012-06" db="EMBL/GenBank/DDBJ databases">
        <title>Complete sequence of chromosome of Desulfomonile tiedjei DSM 6799.</title>
        <authorList>
            <person name="Lucas S."/>
            <person name="Copeland A."/>
            <person name="Lapidus A."/>
            <person name="Glavina del Rio T."/>
            <person name="Dalin E."/>
            <person name="Tice H."/>
            <person name="Bruce D."/>
            <person name="Goodwin L."/>
            <person name="Pitluck S."/>
            <person name="Peters L."/>
            <person name="Ovchinnikova G."/>
            <person name="Zeytun A."/>
            <person name="Lu M."/>
            <person name="Kyrpides N."/>
            <person name="Mavromatis K."/>
            <person name="Ivanova N."/>
            <person name="Brettin T."/>
            <person name="Detter J.C."/>
            <person name="Han C."/>
            <person name="Larimer F."/>
            <person name="Land M."/>
            <person name="Hauser L."/>
            <person name="Markowitz V."/>
            <person name="Cheng J.-F."/>
            <person name="Hugenholtz P."/>
            <person name="Woyke T."/>
            <person name="Wu D."/>
            <person name="Spring S."/>
            <person name="Schroeder M."/>
            <person name="Brambilla E."/>
            <person name="Klenk H.-P."/>
            <person name="Eisen J.A."/>
        </authorList>
    </citation>
    <scope>NUCLEOTIDE SEQUENCE [LARGE SCALE GENOMIC DNA]</scope>
    <source>
        <strain evidence="8">ATCC 49306 / DSM 6799 / DCB-1</strain>
    </source>
</reference>